<dbReference type="STRING" id="294750.A0A095EAQ0"/>
<feature type="transmembrane region" description="Helical" evidence="1">
    <location>
        <begin position="300"/>
        <end position="323"/>
    </location>
</feature>
<dbReference type="OMA" id="RYWIQDG"/>
<keyword evidence="4" id="KW-1185">Reference proteome</keyword>
<evidence type="ECO:0000313" key="3">
    <source>
        <dbReference type="EMBL" id="KGB74583.1"/>
    </source>
</evidence>
<keyword evidence="1" id="KW-1133">Transmembrane helix</keyword>
<gene>
    <name evidence="3" type="ORF">CNBG_0421</name>
</gene>
<dbReference type="VEuPathDB" id="FungiDB:CNBG_0421"/>
<protein>
    <submittedName>
        <fullName evidence="3">Uncharacterized protein</fullName>
    </submittedName>
</protein>
<keyword evidence="1" id="KW-0812">Transmembrane</keyword>
<evidence type="ECO:0000256" key="1">
    <source>
        <dbReference type="SAM" id="Phobius"/>
    </source>
</evidence>
<reference evidence="3 4" key="2">
    <citation type="journal article" date="2018" name="Proc. Natl. Acad. Sci.">
        <title>RNAi is a critical determinant of centromere evolution in closely related fungi.</title>
        <authorList>
            <person name="Yadav V."/>
            <person name="Sun S."/>
            <person name="Billmyre R.B."/>
            <person name="Thimmappa B.C."/>
            <person name="Shea T."/>
            <person name="Lintner R."/>
            <person name="Bakkeren G."/>
            <person name="Cuomo C.A."/>
            <person name="Heitman J."/>
            <person name="Sanyal K."/>
        </authorList>
    </citation>
    <scope>NUCLEOTIDE SEQUENCE [LARGE SCALE GENOMIC DNA]</scope>
    <source>
        <strain evidence="3 4">R265</strain>
    </source>
</reference>
<dbReference type="Proteomes" id="UP000029445">
    <property type="component" value="Chromosome 4"/>
</dbReference>
<dbReference type="AlphaFoldDB" id="A0A095EAQ0"/>
<keyword evidence="2" id="KW-0732">Signal</keyword>
<keyword evidence="1" id="KW-0472">Membrane</keyword>
<name>A0A095EAQ0_CRYD2</name>
<dbReference type="HOGENOM" id="CLU_061244_0_0_1"/>
<proteinExistence type="predicted"/>
<accession>A0A095EAQ0</accession>
<feature type="signal peptide" evidence="2">
    <location>
        <begin position="1"/>
        <end position="26"/>
    </location>
</feature>
<reference evidence="3 4" key="1">
    <citation type="journal article" date="2011" name="MBio">
        <title>Genome variation in Cryptococcus gattii, an emerging pathogen of immunocompetent hosts.</title>
        <authorList>
            <person name="D'Souza C.A."/>
            <person name="Kronstad J.W."/>
            <person name="Taylor G."/>
            <person name="Warren R."/>
            <person name="Yuen M."/>
            <person name="Hu G."/>
            <person name="Jung W.H."/>
            <person name="Sham A."/>
            <person name="Kidd S.E."/>
            <person name="Tangen K."/>
            <person name="Lee N."/>
            <person name="Zeilmaker T."/>
            <person name="Sawkins J."/>
            <person name="McVicker G."/>
            <person name="Shah S."/>
            <person name="Gnerre S."/>
            <person name="Griggs A."/>
            <person name="Zeng Q."/>
            <person name="Bartlett K."/>
            <person name="Li W."/>
            <person name="Wang X."/>
            <person name="Heitman J."/>
            <person name="Stajich J.E."/>
            <person name="Fraser J.A."/>
            <person name="Meyer W."/>
            <person name="Carter D."/>
            <person name="Schein J."/>
            <person name="Krzywinski M."/>
            <person name="Kwon-Chung K.J."/>
            <person name="Varma A."/>
            <person name="Wang J."/>
            <person name="Brunham R."/>
            <person name="Fyfe M."/>
            <person name="Ouellette B.F."/>
            <person name="Siddiqui A."/>
            <person name="Marra M."/>
            <person name="Jones S."/>
            <person name="Holt R."/>
            <person name="Birren B.W."/>
            <person name="Galagan J.E."/>
            <person name="Cuomo C.A."/>
        </authorList>
    </citation>
    <scope>NUCLEOTIDE SEQUENCE [LARGE SCALE GENOMIC DNA]</scope>
    <source>
        <strain evidence="3 4">R265</strain>
    </source>
</reference>
<evidence type="ECO:0000256" key="2">
    <source>
        <dbReference type="SAM" id="SignalP"/>
    </source>
</evidence>
<feature type="chain" id="PRO_5001914980" evidence="2">
    <location>
        <begin position="27"/>
        <end position="324"/>
    </location>
</feature>
<dbReference type="RefSeq" id="XP_062880575.1">
    <property type="nucleotide sequence ID" value="XM_063024505.1"/>
</dbReference>
<dbReference type="EMBL" id="CP025762">
    <property type="protein sequence ID" value="KGB74583.1"/>
    <property type="molecule type" value="Genomic_DNA"/>
</dbReference>
<dbReference type="KEGG" id="cdeu:CNBG_0421"/>
<evidence type="ECO:0000313" key="4">
    <source>
        <dbReference type="Proteomes" id="UP000029445"/>
    </source>
</evidence>
<sequence>MVPISVSATAFFLASHLLTLLPQASASPSAIGVTGASENPVLLDRANQGPVERAVLGSAATLAKRPSAYTNPEDNGGYMLTIVNGTYPAGLGEPLNVILSGDSDAAVLVKSVDDGGFLNYMLAAGLGEECLGQHLGADQQANLGDEQGNVTEVEELRYNYGNPYIGTCQETFNGGLHLRYWIQNTTGAYFMAVSVEKSLTEGHDIVVNGYNIGRDELVGNLTGQSIDSRALTNTSTLSGSATYNNYTYKTDVKYVSGLLKNSSDGINHYLTVEEGGLPAIDGLVAVLTVKITDRPASSSFAFPALSITPVALLLPLLSAIFALF</sequence>
<organism evidence="3 4">
    <name type="scientific">Cryptococcus deuterogattii (strain R265)</name>
    <name type="common">Cryptococcus gattii VGII (strain R265)</name>
    <dbReference type="NCBI Taxonomy" id="294750"/>
    <lineage>
        <taxon>Eukaryota</taxon>
        <taxon>Fungi</taxon>
        <taxon>Dikarya</taxon>
        <taxon>Basidiomycota</taxon>
        <taxon>Agaricomycotina</taxon>
        <taxon>Tremellomycetes</taxon>
        <taxon>Tremellales</taxon>
        <taxon>Cryptococcaceae</taxon>
        <taxon>Cryptococcus</taxon>
        <taxon>Cryptococcus gattii species complex</taxon>
    </lineage>
</organism>
<dbReference type="OrthoDB" id="2310204at2759"/>
<dbReference type="GeneID" id="88176659"/>